<evidence type="ECO:0000313" key="2">
    <source>
        <dbReference type="EMBL" id="OQD94634.1"/>
    </source>
</evidence>
<feature type="region of interest" description="Disordered" evidence="1">
    <location>
        <begin position="190"/>
        <end position="280"/>
    </location>
</feature>
<name>A0A1V6QZM2_9EURO</name>
<gene>
    <name evidence="2" type="ORF">PENVUL_c134G06290</name>
</gene>
<evidence type="ECO:0000313" key="3">
    <source>
        <dbReference type="Proteomes" id="UP000191518"/>
    </source>
</evidence>
<evidence type="ECO:0000256" key="1">
    <source>
        <dbReference type="SAM" id="MobiDB-lite"/>
    </source>
</evidence>
<proteinExistence type="predicted"/>
<feature type="compositionally biased region" description="Basic and acidic residues" evidence="1">
    <location>
        <begin position="209"/>
        <end position="223"/>
    </location>
</feature>
<dbReference type="AlphaFoldDB" id="A0A1V6QZM2"/>
<dbReference type="Proteomes" id="UP000191518">
    <property type="component" value="Unassembled WGS sequence"/>
</dbReference>
<accession>A0A1V6QZM2</accession>
<dbReference type="STRING" id="29845.A0A1V6QZM2"/>
<feature type="compositionally biased region" description="Basic residues" evidence="1">
    <location>
        <begin position="253"/>
        <end position="264"/>
    </location>
</feature>
<dbReference type="EMBL" id="MDYP01000133">
    <property type="protein sequence ID" value="OQD94634.1"/>
    <property type="molecule type" value="Genomic_DNA"/>
</dbReference>
<sequence length="467" mass="53325">MSSPAEENTGMELVLNMNTVPTVQDARQIVEQAPEEDRYTLQLKLGIYMLEKRDENEEAISIWYDYVIQSGVWKRERTEADFRDEWERARSIRDRHQRNLAYIEAMYQKAVSKCGVEHTQDLFVLIRTKTIAESVSKLLTLDASFEELRRGINHELGDLKRAAGSLCTEELRPSQFKTLGLALGPHGWLVERHRPPSPDIESVDQDCGNEQRDHGENARDHSENAQNERAVDKSPTPSTPPSIPLTPLSTGARKAKSQRRRKKGNAPYDRYRRAPIPRHPPSTFNNSCGCVIASTLLQRFRSPTTDDRDEVYQQQEDEFNETGNVILPKLFGWLDGDISTVEGIDVLSQFDIYDYHYSPAIAKPRLGWSRNMFQSLTQQLGRQDVCYYAAYVAVRPDYAWKLISFPYYTKSAYLGENTAFTYIDLNIGDYLATGRGGSAVQGSLSFTDKDKENCTIILPKIHLRLEE</sequence>
<reference evidence="3" key="1">
    <citation type="journal article" date="2017" name="Nat. Microbiol.">
        <title>Global analysis of biosynthetic gene clusters reveals vast potential of secondary metabolite production in Penicillium species.</title>
        <authorList>
            <person name="Nielsen J.C."/>
            <person name="Grijseels S."/>
            <person name="Prigent S."/>
            <person name="Ji B."/>
            <person name="Dainat J."/>
            <person name="Nielsen K.F."/>
            <person name="Frisvad J.C."/>
            <person name="Workman M."/>
            <person name="Nielsen J."/>
        </authorList>
    </citation>
    <scope>NUCLEOTIDE SEQUENCE [LARGE SCALE GENOMIC DNA]</scope>
    <source>
        <strain evidence="3">IBT 29486</strain>
    </source>
</reference>
<keyword evidence="3" id="KW-1185">Reference proteome</keyword>
<organism evidence="2 3">
    <name type="scientific">Penicillium vulpinum</name>
    <dbReference type="NCBI Taxonomy" id="29845"/>
    <lineage>
        <taxon>Eukaryota</taxon>
        <taxon>Fungi</taxon>
        <taxon>Dikarya</taxon>
        <taxon>Ascomycota</taxon>
        <taxon>Pezizomycotina</taxon>
        <taxon>Eurotiomycetes</taxon>
        <taxon>Eurotiomycetidae</taxon>
        <taxon>Eurotiales</taxon>
        <taxon>Aspergillaceae</taxon>
        <taxon>Penicillium</taxon>
    </lineage>
</organism>
<protein>
    <submittedName>
        <fullName evidence="2">Uncharacterized protein</fullName>
    </submittedName>
</protein>
<comment type="caution">
    <text evidence="2">The sequence shown here is derived from an EMBL/GenBank/DDBJ whole genome shotgun (WGS) entry which is preliminary data.</text>
</comment>